<comment type="caution">
    <text evidence="2">The sequence shown here is derived from an EMBL/GenBank/DDBJ whole genome shotgun (WGS) entry which is preliminary data.</text>
</comment>
<keyword evidence="1" id="KW-0472">Membrane</keyword>
<proteinExistence type="predicted"/>
<keyword evidence="1" id="KW-1133">Transmembrane helix</keyword>
<name>A0A965ZJN3_9SPHI</name>
<dbReference type="EMBL" id="WWEO01000045">
    <property type="protein sequence ID" value="NCD72393.1"/>
    <property type="molecule type" value="Genomic_DNA"/>
</dbReference>
<feature type="transmembrane region" description="Helical" evidence="1">
    <location>
        <begin position="35"/>
        <end position="59"/>
    </location>
</feature>
<reference evidence="2" key="1">
    <citation type="submission" date="2020-01" db="EMBL/GenBank/DDBJ databases">
        <authorList>
            <person name="Seo Y.L."/>
        </authorList>
    </citation>
    <scope>NUCLEOTIDE SEQUENCE</scope>
    <source>
        <strain evidence="2">R11</strain>
    </source>
</reference>
<gene>
    <name evidence="2" type="ORF">GSY63_23715</name>
</gene>
<protein>
    <submittedName>
        <fullName evidence="2">Uncharacterized protein</fullName>
    </submittedName>
</protein>
<evidence type="ECO:0000313" key="2">
    <source>
        <dbReference type="EMBL" id="NCD72393.1"/>
    </source>
</evidence>
<evidence type="ECO:0000256" key="1">
    <source>
        <dbReference type="SAM" id="Phobius"/>
    </source>
</evidence>
<reference evidence="2" key="2">
    <citation type="submission" date="2020-10" db="EMBL/GenBank/DDBJ databases">
        <title>Mucilaginibacter sp. nov., isolated from soil.</title>
        <authorList>
            <person name="Jeon C.O."/>
        </authorList>
    </citation>
    <scope>NUCLEOTIDE SEQUENCE</scope>
    <source>
        <strain evidence="2">R11</strain>
    </source>
</reference>
<evidence type="ECO:0000313" key="3">
    <source>
        <dbReference type="Proteomes" id="UP000638732"/>
    </source>
</evidence>
<keyword evidence="1" id="KW-0812">Transmembrane</keyword>
<feature type="transmembrane region" description="Helical" evidence="1">
    <location>
        <begin position="80"/>
        <end position="98"/>
    </location>
</feature>
<organism evidence="2 3">
    <name type="scientific">Mucilaginibacter agri</name>
    <dbReference type="NCBI Taxonomy" id="2695265"/>
    <lineage>
        <taxon>Bacteria</taxon>
        <taxon>Pseudomonadati</taxon>
        <taxon>Bacteroidota</taxon>
        <taxon>Sphingobacteriia</taxon>
        <taxon>Sphingobacteriales</taxon>
        <taxon>Sphingobacteriaceae</taxon>
        <taxon>Mucilaginibacter</taxon>
    </lineage>
</organism>
<accession>A0A965ZJN3</accession>
<dbReference type="AlphaFoldDB" id="A0A965ZJN3"/>
<sequence length="499" mass="57123">MRLNLRASLLLIILSIAGSIYFATSVNFREDELEAMLNIFVAPIFGVATLLFFLLIYQVTNKIPIRSLNQLYRIYRQRKLAVVCFVVLNLVTGLVLKIKFSLYKTGGVAAIQNYNNKQDQHVFKYATLRTQQQPDEGVTIENADRFPSNNTLVFSLIQNPFRKQTSPNKYSPYNSNHDEVTIHVVNNRSNQLIIKRAVFSDNGLWSIKKINNLLVDATVFPITIDRNCTADITIAFTADAIKEKVHPFWWKGIFRMQYYLLAAGKSLNLQSDIINNSFNINGNLCLDTNDEFEPVKVIYLNSIWQYNGEGFWEPELQRIITAFNLKTNIGFKNFDNGINGDKITPMSDEVEADYLEKANLGMPVKITQLAAYHGCCLASDIDTLKFYTSTNAKPQNILYPVAQAGQTILPGLKDKNRYALFNPTEWFGLKIGSSYLTRKMNFENKIGVRVWKAFDYFGKRIENCYIVGSDYLGTPGTNYDYQDNVYYLENVRPIRVLRN</sequence>
<keyword evidence="3" id="KW-1185">Reference proteome</keyword>
<dbReference type="Proteomes" id="UP000638732">
    <property type="component" value="Unassembled WGS sequence"/>
</dbReference>